<name>A0A1G9QDC3_9BACT</name>
<feature type="transmembrane region" description="Helical" evidence="1">
    <location>
        <begin position="7"/>
        <end position="29"/>
    </location>
</feature>
<organism evidence="2 3">
    <name type="scientific">Catalinimonas alkaloidigena</name>
    <dbReference type="NCBI Taxonomy" id="1075417"/>
    <lineage>
        <taxon>Bacteria</taxon>
        <taxon>Pseudomonadati</taxon>
        <taxon>Bacteroidota</taxon>
        <taxon>Cytophagia</taxon>
        <taxon>Cytophagales</taxon>
        <taxon>Catalimonadaceae</taxon>
        <taxon>Catalinimonas</taxon>
    </lineage>
</organism>
<feature type="transmembrane region" description="Helical" evidence="1">
    <location>
        <begin position="41"/>
        <end position="59"/>
    </location>
</feature>
<proteinExistence type="predicted"/>
<reference evidence="2 3" key="1">
    <citation type="submission" date="2016-10" db="EMBL/GenBank/DDBJ databases">
        <authorList>
            <person name="de Groot N.N."/>
        </authorList>
    </citation>
    <scope>NUCLEOTIDE SEQUENCE [LARGE SCALE GENOMIC DNA]</scope>
    <source>
        <strain evidence="2 3">DSM 25186</strain>
    </source>
</reference>
<evidence type="ECO:0000256" key="1">
    <source>
        <dbReference type="SAM" id="Phobius"/>
    </source>
</evidence>
<dbReference type="RefSeq" id="WP_143017414.1">
    <property type="nucleotide sequence ID" value="NZ_FNFO01000010.1"/>
</dbReference>
<feature type="transmembrane region" description="Helical" evidence="1">
    <location>
        <begin position="121"/>
        <end position="138"/>
    </location>
</feature>
<keyword evidence="3" id="KW-1185">Reference proteome</keyword>
<evidence type="ECO:0000313" key="3">
    <source>
        <dbReference type="Proteomes" id="UP000198510"/>
    </source>
</evidence>
<dbReference type="Proteomes" id="UP000198510">
    <property type="component" value="Unassembled WGS sequence"/>
</dbReference>
<dbReference type="EMBL" id="FNFO01000010">
    <property type="protein sequence ID" value="SDM08900.1"/>
    <property type="molecule type" value="Genomic_DNA"/>
</dbReference>
<accession>A0A1G9QDC3</accession>
<keyword evidence="1" id="KW-0472">Membrane</keyword>
<feature type="transmembrane region" description="Helical" evidence="1">
    <location>
        <begin position="182"/>
        <end position="200"/>
    </location>
</feature>
<keyword evidence="1" id="KW-0812">Transmembrane</keyword>
<sequence>MLFRSIVHGVFTVLLLFFAYLLVAHRAWYLQLLADDQPIEWITAVTLFVTALLALTVTYRPIRRRFFYAAFAAVMVVAAVEEIDWGQHFVSASESTATLSAPADEHWVSGTPLLSLVKTRPVVTVVLFLYGILLPFLYRNRKLKKYRQVLRLVKFPPAFLYPWFLVATLCMLNLPTGREAELGQLFFALSLLVFMLIRVWHQARKTVAEQALLSERA</sequence>
<feature type="transmembrane region" description="Helical" evidence="1">
    <location>
        <begin position="158"/>
        <end position="176"/>
    </location>
</feature>
<protein>
    <submittedName>
        <fullName evidence="2">Uncharacterized protein</fullName>
    </submittedName>
</protein>
<gene>
    <name evidence="2" type="ORF">SAMN05421823_110128</name>
</gene>
<keyword evidence="1" id="KW-1133">Transmembrane helix</keyword>
<dbReference type="AlphaFoldDB" id="A0A1G9QDC3"/>
<dbReference type="STRING" id="1075417.SAMN05421823_110128"/>
<evidence type="ECO:0000313" key="2">
    <source>
        <dbReference type="EMBL" id="SDM08900.1"/>
    </source>
</evidence>
<feature type="transmembrane region" description="Helical" evidence="1">
    <location>
        <begin position="66"/>
        <end position="83"/>
    </location>
</feature>